<dbReference type="AlphaFoldDB" id="A0A6N2WWY0"/>
<proteinExistence type="predicted"/>
<feature type="region of interest" description="Disordered" evidence="1">
    <location>
        <begin position="14"/>
        <end position="47"/>
    </location>
</feature>
<dbReference type="EMBL" id="CACRTB010000038">
    <property type="protein sequence ID" value="VYT46271.1"/>
    <property type="molecule type" value="Genomic_DNA"/>
</dbReference>
<gene>
    <name evidence="2" type="ORF">BCLFYP20_04395</name>
</gene>
<evidence type="ECO:0000313" key="2">
    <source>
        <dbReference type="EMBL" id="VYT46271.1"/>
    </source>
</evidence>
<feature type="compositionally biased region" description="Basic and acidic residues" evidence="1">
    <location>
        <begin position="14"/>
        <end position="24"/>
    </location>
</feature>
<evidence type="ECO:0000256" key="1">
    <source>
        <dbReference type="SAM" id="MobiDB-lite"/>
    </source>
</evidence>
<protein>
    <submittedName>
        <fullName evidence="2">Uncharacterized protein</fullName>
    </submittedName>
</protein>
<sequence length="47" mass="5144">MIKKLIKDIIKGEGDFNKGEDISPKSEGIPQKARVSPIPLLRGRRGG</sequence>
<dbReference type="RefSeq" id="WP_005679716.1">
    <property type="nucleotide sequence ID" value="NZ_CACRTB010000038.1"/>
</dbReference>
<organism evidence="2">
    <name type="scientific">Bacteroides caccae</name>
    <dbReference type="NCBI Taxonomy" id="47678"/>
    <lineage>
        <taxon>Bacteria</taxon>
        <taxon>Pseudomonadati</taxon>
        <taxon>Bacteroidota</taxon>
        <taxon>Bacteroidia</taxon>
        <taxon>Bacteroidales</taxon>
        <taxon>Bacteroidaceae</taxon>
        <taxon>Bacteroides</taxon>
    </lineage>
</organism>
<accession>A0A6N2WWY0</accession>
<reference evidence="2" key="1">
    <citation type="submission" date="2019-11" db="EMBL/GenBank/DDBJ databases">
        <authorList>
            <person name="Feng L."/>
        </authorList>
    </citation>
    <scope>NUCLEOTIDE SEQUENCE</scope>
    <source>
        <strain evidence="2">BcaccaeLFYP20</strain>
    </source>
</reference>
<name>A0A6N2WWY0_9BACE</name>